<keyword evidence="1" id="KW-0472">Membrane</keyword>
<evidence type="ECO:0000313" key="2">
    <source>
        <dbReference type="EMBL" id="PGH11779.1"/>
    </source>
</evidence>
<name>A0A2B7XS42_9EURO</name>
<dbReference type="Proteomes" id="UP000223968">
    <property type="component" value="Unassembled WGS sequence"/>
</dbReference>
<comment type="caution">
    <text evidence="2">The sequence shown here is derived from an EMBL/GenBank/DDBJ whole genome shotgun (WGS) entry which is preliminary data.</text>
</comment>
<dbReference type="EMBL" id="PDNB01000068">
    <property type="protein sequence ID" value="PGH11779.1"/>
    <property type="molecule type" value="Genomic_DNA"/>
</dbReference>
<organism evidence="2 3">
    <name type="scientific">Helicocarpus griseus UAMH5409</name>
    <dbReference type="NCBI Taxonomy" id="1447875"/>
    <lineage>
        <taxon>Eukaryota</taxon>
        <taxon>Fungi</taxon>
        <taxon>Dikarya</taxon>
        <taxon>Ascomycota</taxon>
        <taxon>Pezizomycotina</taxon>
        <taxon>Eurotiomycetes</taxon>
        <taxon>Eurotiomycetidae</taxon>
        <taxon>Onygenales</taxon>
        <taxon>Ajellomycetaceae</taxon>
        <taxon>Helicocarpus</taxon>
    </lineage>
</organism>
<proteinExistence type="predicted"/>
<accession>A0A2B7XS42</accession>
<dbReference type="AlphaFoldDB" id="A0A2B7XS42"/>
<gene>
    <name evidence="2" type="ORF">AJ79_04680</name>
</gene>
<evidence type="ECO:0000256" key="1">
    <source>
        <dbReference type="SAM" id="Phobius"/>
    </source>
</evidence>
<reference evidence="2 3" key="1">
    <citation type="submission" date="2017-10" db="EMBL/GenBank/DDBJ databases">
        <title>Comparative genomics in systemic dimorphic fungi from Ajellomycetaceae.</title>
        <authorList>
            <person name="Munoz J.F."/>
            <person name="Mcewen J.G."/>
            <person name="Clay O.K."/>
            <person name="Cuomo C.A."/>
        </authorList>
    </citation>
    <scope>NUCLEOTIDE SEQUENCE [LARGE SCALE GENOMIC DNA]</scope>
    <source>
        <strain evidence="2 3">UAMH5409</strain>
    </source>
</reference>
<evidence type="ECO:0000313" key="3">
    <source>
        <dbReference type="Proteomes" id="UP000223968"/>
    </source>
</evidence>
<protein>
    <submittedName>
        <fullName evidence="2">Uncharacterized protein</fullName>
    </submittedName>
</protein>
<keyword evidence="1" id="KW-1133">Transmembrane helix</keyword>
<feature type="transmembrane region" description="Helical" evidence="1">
    <location>
        <begin position="34"/>
        <end position="58"/>
    </location>
</feature>
<keyword evidence="1" id="KW-0812">Transmembrane</keyword>
<keyword evidence="3" id="KW-1185">Reference proteome</keyword>
<sequence>MYSRNRACILTVNLSVEDPKWRDAELWNLVLKGFGFTSLEITLVTTPAFVIAFSTILLM</sequence>